<accession>A0ABR4I7L5</accession>
<evidence type="ECO:0000313" key="2">
    <source>
        <dbReference type="Proteomes" id="UP001610335"/>
    </source>
</evidence>
<reference evidence="1 2" key="1">
    <citation type="submission" date="2024-07" db="EMBL/GenBank/DDBJ databases">
        <title>Section-level genome sequencing and comparative genomics of Aspergillus sections Usti and Cavernicolus.</title>
        <authorList>
            <consortium name="Lawrence Berkeley National Laboratory"/>
            <person name="Nybo J.L."/>
            <person name="Vesth T.C."/>
            <person name="Theobald S."/>
            <person name="Frisvad J.C."/>
            <person name="Larsen T.O."/>
            <person name="Kjaerboelling I."/>
            <person name="Rothschild-Mancinelli K."/>
            <person name="Lyhne E.K."/>
            <person name="Kogle M.E."/>
            <person name="Barry K."/>
            <person name="Clum A."/>
            <person name="Na H."/>
            <person name="Ledsgaard L."/>
            <person name="Lin J."/>
            <person name="Lipzen A."/>
            <person name="Kuo A."/>
            <person name="Riley R."/>
            <person name="Mondo S."/>
            <person name="LaButti K."/>
            <person name="Haridas S."/>
            <person name="Pangalinan J."/>
            <person name="Salamov A.A."/>
            <person name="Simmons B.A."/>
            <person name="Magnuson J.K."/>
            <person name="Chen J."/>
            <person name="Drula E."/>
            <person name="Henrissat B."/>
            <person name="Wiebenga A."/>
            <person name="Lubbers R.J."/>
            <person name="Gomes A.C."/>
            <person name="Makela M.R."/>
            <person name="Stajich J."/>
            <person name="Grigoriev I.V."/>
            <person name="Mortensen U.H."/>
            <person name="De vries R.P."/>
            <person name="Baker S.E."/>
            <person name="Andersen M.R."/>
        </authorList>
    </citation>
    <scope>NUCLEOTIDE SEQUENCE [LARGE SCALE GENOMIC DNA]</scope>
    <source>
        <strain evidence="1 2">CBS 600.67</strain>
    </source>
</reference>
<protein>
    <submittedName>
        <fullName evidence="1">Uncharacterized protein</fullName>
    </submittedName>
</protein>
<dbReference type="Proteomes" id="UP001610335">
    <property type="component" value="Unassembled WGS sequence"/>
</dbReference>
<proteinExistence type="predicted"/>
<comment type="caution">
    <text evidence="1">The sequence shown here is derived from an EMBL/GenBank/DDBJ whole genome shotgun (WGS) entry which is preliminary data.</text>
</comment>
<evidence type="ECO:0000313" key="1">
    <source>
        <dbReference type="EMBL" id="KAL2823637.1"/>
    </source>
</evidence>
<gene>
    <name evidence="1" type="ORF">BDW59DRAFT_148416</name>
</gene>
<dbReference type="EMBL" id="JBFXLS010000050">
    <property type="protein sequence ID" value="KAL2823637.1"/>
    <property type="molecule type" value="Genomic_DNA"/>
</dbReference>
<name>A0ABR4I7L5_9EURO</name>
<sequence>MYRLYCDLDSYPTRGLLYSAFPETPDCLPYWGKTPHLEALSIHTFVLLDMF</sequence>
<keyword evidence="2" id="KW-1185">Reference proteome</keyword>
<organism evidence="1 2">
    <name type="scientific">Aspergillus cavernicola</name>
    <dbReference type="NCBI Taxonomy" id="176166"/>
    <lineage>
        <taxon>Eukaryota</taxon>
        <taxon>Fungi</taxon>
        <taxon>Dikarya</taxon>
        <taxon>Ascomycota</taxon>
        <taxon>Pezizomycotina</taxon>
        <taxon>Eurotiomycetes</taxon>
        <taxon>Eurotiomycetidae</taxon>
        <taxon>Eurotiales</taxon>
        <taxon>Aspergillaceae</taxon>
        <taxon>Aspergillus</taxon>
        <taxon>Aspergillus subgen. Nidulantes</taxon>
    </lineage>
</organism>